<protein>
    <submittedName>
        <fullName evidence="3">Uncharacterized protein</fullName>
    </submittedName>
</protein>
<evidence type="ECO:0000256" key="2">
    <source>
        <dbReference type="SAM" id="Phobius"/>
    </source>
</evidence>
<dbReference type="OrthoDB" id="3535986at2"/>
<organism evidence="3 4">
    <name type="scientific">Orlajensenia flava</name>
    <dbReference type="NCBI Taxonomy" id="2565934"/>
    <lineage>
        <taxon>Bacteria</taxon>
        <taxon>Bacillati</taxon>
        <taxon>Actinomycetota</taxon>
        <taxon>Actinomycetes</taxon>
        <taxon>Micrococcales</taxon>
        <taxon>Microbacteriaceae</taxon>
        <taxon>Orlajensenia</taxon>
    </lineage>
</organism>
<sequence>MSIDHHAGTARPAASATPPAPSRFDSWMVTRPLIGGILVVLAGIEMFFSTQLDLGNLHIQVGIEGMQATILPITLVVLGVLAIVSPSQRLFYGILTLVVAIYSLVAVNLGGFLVGMLLGVAGGIVVVTWAPQRDDDVLDGAGASGGVAEASDDRAGVPEGALEAGVPVDAGAGATGEVEQASDDRTVKASADRSADVGMRRDRVRPVTAASADDLAHADDLSVVTGALSSAPEPPPFPAAPADTGAATPAPASGTIPAPLPARAGSLTLTLLAAVIVSGILTSGLAAPSARADDVGGCSGSSCDATPTPDPGAPGEPVPASTPTSTPGPTPSVPTPSVPTTTSPTSTPTSSLTPPTSGPDDGTTHGSAGGSGGYARGDTDPAAAAATAAATPAPPVIADALYPGATAQVSGSSLGLIGGRFVGVTTATLLDGRTVPVLRITADQMSIADFSLDAPAAGGRRQPNTASRMSADGRVELLVVSLGGTLADGTGIRFDAAAPPPDGTLLPGLTGPVVELVSITGDSLRLVGSHQQVPVA</sequence>
<dbReference type="InterPro" id="IPR046096">
    <property type="entry name" value="DUF6114"/>
</dbReference>
<keyword evidence="2" id="KW-1133">Transmembrane helix</keyword>
<feature type="region of interest" description="Disordered" evidence="1">
    <location>
        <begin position="175"/>
        <end position="212"/>
    </location>
</feature>
<dbReference type="AlphaFoldDB" id="A0A4V3WU38"/>
<dbReference type="EMBL" id="SSSN01000005">
    <property type="protein sequence ID" value="THG34417.1"/>
    <property type="molecule type" value="Genomic_DNA"/>
</dbReference>
<accession>A0A4V3WU38</accession>
<feature type="compositionally biased region" description="Low complexity" evidence="1">
    <location>
        <begin position="240"/>
        <end position="254"/>
    </location>
</feature>
<keyword evidence="2" id="KW-0812">Transmembrane</keyword>
<evidence type="ECO:0000256" key="1">
    <source>
        <dbReference type="SAM" id="MobiDB-lite"/>
    </source>
</evidence>
<evidence type="ECO:0000313" key="3">
    <source>
        <dbReference type="EMBL" id="THG34417.1"/>
    </source>
</evidence>
<feature type="region of interest" description="Disordered" evidence="1">
    <location>
        <begin position="226"/>
        <end position="254"/>
    </location>
</feature>
<gene>
    <name evidence="3" type="ORF">E6C70_09115</name>
</gene>
<comment type="caution">
    <text evidence="3">The sequence shown here is derived from an EMBL/GenBank/DDBJ whole genome shotgun (WGS) entry which is preliminary data.</text>
</comment>
<reference evidence="3 4" key="1">
    <citation type="submission" date="2019-04" db="EMBL/GenBank/DDBJ databases">
        <authorList>
            <person name="Jiang L."/>
        </authorList>
    </citation>
    <scope>NUCLEOTIDE SEQUENCE [LARGE SCALE GENOMIC DNA]</scope>
    <source>
        <strain evidence="3 4">YIM 131861</strain>
    </source>
</reference>
<name>A0A4V3WU38_9MICO</name>
<feature type="compositionally biased region" description="Low complexity" evidence="1">
    <location>
        <begin position="338"/>
        <end position="366"/>
    </location>
</feature>
<feature type="compositionally biased region" description="Basic and acidic residues" evidence="1">
    <location>
        <begin position="182"/>
        <end position="205"/>
    </location>
</feature>
<feature type="region of interest" description="Disordered" evidence="1">
    <location>
        <begin position="1"/>
        <end position="20"/>
    </location>
</feature>
<proteinExistence type="predicted"/>
<feature type="region of interest" description="Disordered" evidence="1">
    <location>
        <begin position="289"/>
        <end position="379"/>
    </location>
</feature>
<feature type="transmembrane region" description="Helical" evidence="2">
    <location>
        <begin position="33"/>
        <end position="54"/>
    </location>
</feature>
<feature type="transmembrane region" description="Helical" evidence="2">
    <location>
        <begin position="90"/>
        <end position="107"/>
    </location>
</feature>
<feature type="transmembrane region" description="Helical" evidence="2">
    <location>
        <begin position="66"/>
        <end position="84"/>
    </location>
</feature>
<feature type="compositionally biased region" description="Pro residues" evidence="1">
    <location>
        <begin position="308"/>
        <end position="317"/>
    </location>
</feature>
<dbReference type="Proteomes" id="UP000307380">
    <property type="component" value="Unassembled WGS sequence"/>
</dbReference>
<dbReference type="Pfam" id="PF19609">
    <property type="entry name" value="DUF6114"/>
    <property type="match status" value="1"/>
</dbReference>
<keyword evidence="4" id="KW-1185">Reference proteome</keyword>
<evidence type="ECO:0000313" key="4">
    <source>
        <dbReference type="Proteomes" id="UP000307380"/>
    </source>
</evidence>
<feature type="compositionally biased region" description="Pro residues" evidence="1">
    <location>
        <begin position="326"/>
        <end position="337"/>
    </location>
</feature>
<dbReference type="RefSeq" id="WP_136424215.1">
    <property type="nucleotide sequence ID" value="NZ_SSSN01000005.1"/>
</dbReference>
<keyword evidence="2" id="KW-0472">Membrane</keyword>